<dbReference type="OrthoDB" id="1901244at2759"/>
<evidence type="ECO:0000313" key="3">
    <source>
        <dbReference type="Proteomes" id="UP000008984"/>
    </source>
</evidence>
<comment type="similarity">
    <text evidence="1">Belongs to the OBAP family.</text>
</comment>
<dbReference type="GeneID" id="18486866"/>
<dbReference type="PANTHER" id="PTHR31360:SF0">
    <property type="entry name" value="OIL BODY-ASSOCIATED PROTEIN 1B"/>
    <property type="match status" value="1"/>
</dbReference>
<evidence type="ECO:0000256" key="1">
    <source>
        <dbReference type="ARBA" id="ARBA00009740"/>
    </source>
</evidence>
<reference evidence="2 3" key="1">
    <citation type="journal article" date="2008" name="Nat. Biotechnol.">
        <title>Genome sequencing and analysis of the biomass-degrading fungus Trichoderma reesei (syn. Hypocrea jecorina).</title>
        <authorList>
            <person name="Martinez D."/>
            <person name="Berka R.M."/>
            <person name="Henrissat B."/>
            <person name="Saloheimo M."/>
            <person name="Arvas M."/>
            <person name="Baker S.E."/>
            <person name="Chapman J."/>
            <person name="Chertkov O."/>
            <person name="Coutinho P.M."/>
            <person name="Cullen D."/>
            <person name="Danchin E.G."/>
            <person name="Grigoriev I.V."/>
            <person name="Harris P."/>
            <person name="Jackson M."/>
            <person name="Kubicek C.P."/>
            <person name="Han C.S."/>
            <person name="Ho I."/>
            <person name="Larrondo L.F."/>
            <person name="de Leon A.L."/>
            <person name="Magnuson J.K."/>
            <person name="Merino S."/>
            <person name="Misra M."/>
            <person name="Nelson B."/>
            <person name="Putnam N."/>
            <person name="Robbertse B."/>
            <person name="Salamov A.A."/>
            <person name="Schmoll M."/>
            <person name="Terry A."/>
            <person name="Thayer N."/>
            <person name="Westerholm-Parvinen A."/>
            <person name="Schoch C.L."/>
            <person name="Yao J."/>
            <person name="Barabote R."/>
            <person name="Nelson M.A."/>
            <person name="Detter C."/>
            <person name="Bruce D."/>
            <person name="Kuske C.R."/>
            <person name="Xie G."/>
            <person name="Richardson P."/>
            <person name="Rokhsar D.S."/>
            <person name="Lucas S.M."/>
            <person name="Rubin E.M."/>
            <person name="Dunn-Coleman N."/>
            <person name="Ward M."/>
            <person name="Brettin T.S."/>
        </authorList>
    </citation>
    <scope>NUCLEOTIDE SEQUENCE [LARGE SCALE GENOMIC DNA]</scope>
    <source>
        <strain evidence="2 3">QM6a</strain>
    </source>
</reference>
<gene>
    <name evidence="2" type="ORF">TRIREDRAFT_62114</name>
</gene>
<accession>G0RJS0</accession>
<dbReference type="InterPro" id="IPR010686">
    <property type="entry name" value="OBAP-like"/>
</dbReference>
<dbReference type="KEGG" id="tre:TRIREDRAFT_62114"/>
<dbReference type="RefSeq" id="XP_006965516.1">
    <property type="nucleotide sequence ID" value="XM_006965454.1"/>
</dbReference>
<dbReference type="Pfam" id="PF06884">
    <property type="entry name" value="DUF1264"/>
    <property type="match status" value="1"/>
</dbReference>
<organism evidence="3">
    <name type="scientific">Hypocrea jecorina (strain QM6a)</name>
    <name type="common">Trichoderma reesei</name>
    <dbReference type="NCBI Taxonomy" id="431241"/>
    <lineage>
        <taxon>Eukaryota</taxon>
        <taxon>Fungi</taxon>
        <taxon>Dikarya</taxon>
        <taxon>Ascomycota</taxon>
        <taxon>Pezizomycotina</taxon>
        <taxon>Sordariomycetes</taxon>
        <taxon>Hypocreomycetidae</taxon>
        <taxon>Hypocreales</taxon>
        <taxon>Hypocreaceae</taxon>
        <taxon>Trichoderma</taxon>
    </lineage>
</organism>
<protein>
    <submittedName>
        <fullName evidence="2">Predicted protein</fullName>
    </submittedName>
</protein>
<keyword evidence="3" id="KW-1185">Reference proteome</keyword>
<proteinExistence type="inferred from homology"/>
<sequence>MLPKEETVLSAGAALSQVFFTQAILLYREKAVRLTEETQDFKPLKNVCAHLNAFHAYANDPKRAVEANHYCGHLSDDVRQCIIYDSPEPNARIIGIEYMITPEKYETLPAEERRLWHSHVYEVKSGMLVMPNRLVPQAPWELAEKREMEKVVTLYGKTYHLWQTDRGDELPLGEPQLMTSYIADGQLDWRLVEERDERFGVSSERKKEGRRDIEEPRVHQDADYAWKKGGQ</sequence>
<dbReference type="AlphaFoldDB" id="G0RJS0"/>
<dbReference type="HOGENOM" id="CLU_071931_2_1_1"/>
<dbReference type="eggNOG" id="ENOG502QR3B">
    <property type="taxonomic scope" value="Eukaryota"/>
</dbReference>
<name>G0RJS0_HYPJQ</name>
<evidence type="ECO:0000313" key="2">
    <source>
        <dbReference type="EMBL" id="EGR48803.1"/>
    </source>
</evidence>
<dbReference type="VEuPathDB" id="FungiDB:TRIREDRAFT_62114"/>
<dbReference type="EMBL" id="GL985064">
    <property type="protein sequence ID" value="EGR48803.1"/>
    <property type="molecule type" value="Genomic_DNA"/>
</dbReference>
<dbReference type="PANTHER" id="PTHR31360">
    <property type="match status" value="1"/>
</dbReference>
<dbReference type="Proteomes" id="UP000008984">
    <property type="component" value="Unassembled WGS sequence"/>
</dbReference>
<dbReference type="STRING" id="431241.G0RJS0"/>